<keyword evidence="2" id="KW-0813">Transport</keyword>
<feature type="transmembrane region" description="Helical" evidence="7">
    <location>
        <begin position="46"/>
        <end position="68"/>
    </location>
</feature>
<dbReference type="InterPro" id="IPR036259">
    <property type="entry name" value="MFS_trans_sf"/>
</dbReference>
<dbReference type="EMBL" id="JACXZS010000001">
    <property type="protein sequence ID" value="MBD3940613.1"/>
    <property type="molecule type" value="Genomic_DNA"/>
</dbReference>
<dbReference type="PROSITE" id="PS50850">
    <property type="entry name" value="MFS"/>
    <property type="match status" value="1"/>
</dbReference>
<feature type="transmembrane region" description="Helical" evidence="7">
    <location>
        <begin position="7"/>
        <end position="26"/>
    </location>
</feature>
<feature type="transmembrane region" description="Helical" evidence="7">
    <location>
        <begin position="283"/>
        <end position="300"/>
    </location>
</feature>
<feature type="domain" description="Major facilitator superfamily (MFS) profile" evidence="8">
    <location>
        <begin position="1"/>
        <end position="396"/>
    </location>
</feature>
<dbReference type="InterPro" id="IPR020846">
    <property type="entry name" value="MFS_dom"/>
</dbReference>
<evidence type="ECO:0000256" key="4">
    <source>
        <dbReference type="ARBA" id="ARBA00022692"/>
    </source>
</evidence>
<keyword evidence="6 7" id="KW-0472">Membrane</keyword>
<comment type="subcellular location">
    <subcellularLocation>
        <location evidence="1">Cell membrane</location>
        <topology evidence="1">Multi-pass membrane protein</topology>
    </subcellularLocation>
</comment>
<keyword evidence="5 7" id="KW-1133">Transmembrane helix</keyword>
<evidence type="ECO:0000256" key="1">
    <source>
        <dbReference type="ARBA" id="ARBA00004651"/>
    </source>
</evidence>
<dbReference type="PANTHER" id="PTHR23513:SF11">
    <property type="entry name" value="STAPHYLOFERRIN A TRANSPORTER"/>
    <property type="match status" value="1"/>
</dbReference>
<feature type="transmembrane region" description="Helical" evidence="7">
    <location>
        <begin position="170"/>
        <end position="189"/>
    </location>
</feature>
<dbReference type="InterPro" id="IPR010290">
    <property type="entry name" value="TM_effector"/>
</dbReference>
<dbReference type="CDD" id="cd06173">
    <property type="entry name" value="MFS_MefA_like"/>
    <property type="match status" value="1"/>
</dbReference>
<dbReference type="PANTHER" id="PTHR23513">
    <property type="entry name" value="INTEGRAL MEMBRANE EFFLUX PROTEIN-RELATED"/>
    <property type="match status" value="1"/>
</dbReference>
<evidence type="ECO:0000256" key="2">
    <source>
        <dbReference type="ARBA" id="ARBA00022448"/>
    </source>
</evidence>
<evidence type="ECO:0000313" key="9">
    <source>
        <dbReference type="EMBL" id="MBD3940613.1"/>
    </source>
</evidence>
<evidence type="ECO:0000313" key="10">
    <source>
        <dbReference type="Proteomes" id="UP000598426"/>
    </source>
</evidence>
<reference evidence="9 10" key="1">
    <citation type="submission" date="2020-09" db="EMBL/GenBank/DDBJ databases">
        <title>Isolation and identification of active actinomycetes.</title>
        <authorList>
            <person name="Li X."/>
        </authorList>
    </citation>
    <scope>NUCLEOTIDE SEQUENCE [LARGE SCALE GENOMIC DNA]</scope>
    <source>
        <strain evidence="9 10">NEAU-LLC</strain>
    </source>
</reference>
<keyword evidence="10" id="KW-1185">Reference proteome</keyword>
<dbReference type="SUPFAM" id="SSF103473">
    <property type="entry name" value="MFS general substrate transporter"/>
    <property type="match status" value="1"/>
</dbReference>
<feature type="transmembrane region" description="Helical" evidence="7">
    <location>
        <begin position="253"/>
        <end position="271"/>
    </location>
</feature>
<dbReference type="Proteomes" id="UP000598426">
    <property type="component" value="Unassembled WGS sequence"/>
</dbReference>
<accession>A0ABR8NJP8</accession>
<evidence type="ECO:0000259" key="8">
    <source>
        <dbReference type="PROSITE" id="PS50850"/>
    </source>
</evidence>
<feature type="transmembrane region" description="Helical" evidence="7">
    <location>
        <begin position="306"/>
        <end position="328"/>
    </location>
</feature>
<dbReference type="Pfam" id="PF05977">
    <property type="entry name" value="MFS_3"/>
    <property type="match status" value="1"/>
</dbReference>
<evidence type="ECO:0000256" key="7">
    <source>
        <dbReference type="SAM" id="Phobius"/>
    </source>
</evidence>
<sequence>MFRSLSLYNFRVWFIGALISNIGGWMQSTAQDWVVLTELTDHDATAMGVTMALQFGPPLVLVGVTGWVADRFDRRKLLMLTQSALMLLAVAVGILLLTHVMTLPLMWLFALGFGIANAFDAPARQAFVSDVVAKENTSNAVALNAASFNTARLIGPAIGGVMIVLVGTGWMFLANAATFLAMLVALWVMRTDELVPRVRAPGAARLADGFRYVSRRPDLIVTFVMVFLLGAFGMNFPIFASTMALEFGRDADGYGLLSSVLAIGSLAGALLSARRDRARLRVVIYAAGGFGAVSLVSSFMPEYALYAATLMFVGFCTVTMLTTANGYVQTSTDPALRGRVLALYMAVIMGSTPIGAPIAGWVATTYGPRAAIQVGAVAGLLACAIGMTWMLASGRLRRHESRRFLLTVDETRPLTVVAPEEFSDAVAATTPIRTIGDDAPRAKAG</sequence>
<evidence type="ECO:0000256" key="6">
    <source>
        <dbReference type="ARBA" id="ARBA00023136"/>
    </source>
</evidence>
<organism evidence="9 10">
    <name type="scientific">Microbacterium helvum</name>
    <dbReference type="NCBI Taxonomy" id="2773713"/>
    <lineage>
        <taxon>Bacteria</taxon>
        <taxon>Bacillati</taxon>
        <taxon>Actinomycetota</taxon>
        <taxon>Actinomycetes</taxon>
        <taxon>Micrococcales</taxon>
        <taxon>Microbacteriaceae</taxon>
        <taxon>Microbacterium</taxon>
    </lineage>
</organism>
<evidence type="ECO:0000256" key="5">
    <source>
        <dbReference type="ARBA" id="ARBA00022989"/>
    </source>
</evidence>
<protein>
    <submittedName>
        <fullName evidence="9">MFS transporter</fullName>
    </submittedName>
</protein>
<feature type="transmembrane region" description="Helical" evidence="7">
    <location>
        <begin position="370"/>
        <end position="392"/>
    </location>
</feature>
<keyword evidence="4 7" id="KW-0812">Transmembrane</keyword>
<dbReference type="RefSeq" id="WP_191170323.1">
    <property type="nucleotide sequence ID" value="NZ_JACXZS010000001.1"/>
</dbReference>
<feature type="transmembrane region" description="Helical" evidence="7">
    <location>
        <begin position="219"/>
        <end position="241"/>
    </location>
</feature>
<dbReference type="Gene3D" id="1.20.1250.20">
    <property type="entry name" value="MFS general substrate transporter like domains"/>
    <property type="match status" value="1"/>
</dbReference>
<name>A0ABR8NJP8_9MICO</name>
<proteinExistence type="predicted"/>
<gene>
    <name evidence="9" type="ORF">IF188_02730</name>
</gene>
<feature type="transmembrane region" description="Helical" evidence="7">
    <location>
        <begin position="340"/>
        <end position="364"/>
    </location>
</feature>
<evidence type="ECO:0000256" key="3">
    <source>
        <dbReference type="ARBA" id="ARBA00022475"/>
    </source>
</evidence>
<comment type="caution">
    <text evidence="9">The sequence shown here is derived from an EMBL/GenBank/DDBJ whole genome shotgun (WGS) entry which is preliminary data.</text>
</comment>
<keyword evidence="3" id="KW-1003">Cell membrane</keyword>